<organism evidence="1 2">
    <name type="scientific">Natronorubrum sediminis</name>
    <dbReference type="NCBI Taxonomy" id="640943"/>
    <lineage>
        <taxon>Archaea</taxon>
        <taxon>Methanobacteriati</taxon>
        <taxon>Methanobacteriota</taxon>
        <taxon>Stenosarchaea group</taxon>
        <taxon>Halobacteria</taxon>
        <taxon>Halobacteriales</taxon>
        <taxon>Natrialbaceae</taxon>
        <taxon>Natronorubrum</taxon>
    </lineage>
</organism>
<dbReference type="EMBL" id="FNWL01000002">
    <property type="protein sequence ID" value="SEH15651.1"/>
    <property type="molecule type" value="Genomic_DNA"/>
</dbReference>
<dbReference type="OrthoDB" id="325754at2157"/>
<sequence length="106" mass="12265">MTGADKPPWWRDNDRLREEMGLAEYQPPRFADGVYTYEVIDPLEEAHDCRIQFVGVDTRYPDDWEVRVDGTLVLEIGRHRDESGNTVYEMTAEAFLEAVEEQLAGD</sequence>
<gene>
    <name evidence="1" type="ORF">SAMN04487967_2177</name>
</gene>
<dbReference type="Proteomes" id="UP000199112">
    <property type="component" value="Unassembled WGS sequence"/>
</dbReference>
<proteinExistence type="predicted"/>
<evidence type="ECO:0000313" key="1">
    <source>
        <dbReference type="EMBL" id="SEH15651.1"/>
    </source>
</evidence>
<name>A0A1H6FXV6_9EURY</name>
<accession>A0A1H6FXV6</accession>
<protein>
    <submittedName>
        <fullName evidence="1">Uncharacterized protein</fullName>
    </submittedName>
</protein>
<dbReference type="AlphaFoldDB" id="A0A1H6FXV6"/>
<dbReference type="RefSeq" id="WP_090507026.1">
    <property type="nucleotide sequence ID" value="NZ_FNWL01000002.1"/>
</dbReference>
<evidence type="ECO:0000313" key="2">
    <source>
        <dbReference type="Proteomes" id="UP000199112"/>
    </source>
</evidence>
<keyword evidence="2" id="KW-1185">Reference proteome</keyword>
<reference evidence="2" key="1">
    <citation type="submission" date="2016-10" db="EMBL/GenBank/DDBJ databases">
        <authorList>
            <person name="Varghese N."/>
            <person name="Submissions S."/>
        </authorList>
    </citation>
    <scope>NUCLEOTIDE SEQUENCE [LARGE SCALE GENOMIC DNA]</scope>
    <source>
        <strain evidence="2">CGMCC 1.8981</strain>
    </source>
</reference>